<dbReference type="InterPro" id="IPR016032">
    <property type="entry name" value="Sig_transdc_resp-reg_C-effctor"/>
</dbReference>
<dbReference type="PROSITE" id="PS51755">
    <property type="entry name" value="OMPR_PHOB"/>
    <property type="match status" value="1"/>
</dbReference>
<evidence type="ECO:0000313" key="5">
    <source>
        <dbReference type="EMBL" id="CNF82646.1"/>
    </source>
</evidence>
<dbReference type="InterPro" id="IPR001867">
    <property type="entry name" value="OmpR/PhoB-type_DNA-bd"/>
</dbReference>
<gene>
    <name evidence="5" type="primary">cadC_1</name>
    <name evidence="5" type="ORF">ERS008530_02221</name>
    <name evidence="6" type="ORF">FOC37_07175</name>
</gene>
<keyword evidence="8" id="KW-1185">Reference proteome</keyword>
<dbReference type="RefSeq" id="WP_005185880.1">
    <property type="nucleotide sequence ID" value="NZ_CP009801.1"/>
</dbReference>
<keyword evidence="3" id="KW-0472">Membrane</keyword>
<name>A0A0T9M9K8_YERIN</name>
<sequence length="217" mass="24628">MDEIIIGDIIFTPQKRIINKGGSTIKIRNKESEVLALLCHNYPISLSREDIEKEIWGGSYVTDNTLTQTISNLRNALDDKEHELVTTIPKKGYCIGIKPTFISGKDIGGGKFSETDCFNVVRNRYDILSGIGIRCKIVILSVFVFFFLASFYITSSYYKIKIVHPTTMPILVGLDNTRDETFLSTYGKTPYVYLKKTKHGEYIACKYHNGELTCEKK</sequence>
<evidence type="ECO:0000259" key="4">
    <source>
        <dbReference type="PROSITE" id="PS51755"/>
    </source>
</evidence>
<evidence type="ECO:0000313" key="8">
    <source>
        <dbReference type="Proteomes" id="UP000424966"/>
    </source>
</evidence>
<dbReference type="SMART" id="SM00862">
    <property type="entry name" value="Trans_reg_C"/>
    <property type="match status" value="1"/>
</dbReference>
<evidence type="ECO:0000256" key="2">
    <source>
        <dbReference type="PROSITE-ProRule" id="PRU01091"/>
    </source>
</evidence>
<evidence type="ECO:0000313" key="7">
    <source>
        <dbReference type="Proteomes" id="UP000038750"/>
    </source>
</evidence>
<keyword evidence="3" id="KW-1133">Transmembrane helix</keyword>
<dbReference type="OrthoDB" id="6311790at2"/>
<dbReference type="GeneID" id="58046031"/>
<dbReference type="AlphaFoldDB" id="A0A0T9M9K8"/>
<evidence type="ECO:0000313" key="6">
    <source>
        <dbReference type="EMBL" id="QGR70176.1"/>
    </source>
</evidence>
<dbReference type="GO" id="GO:0003677">
    <property type="term" value="F:DNA binding"/>
    <property type="evidence" value="ECO:0007669"/>
    <property type="project" value="UniProtKB-UniRule"/>
</dbReference>
<dbReference type="Proteomes" id="UP000424966">
    <property type="component" value="Chromosome"/>
</dbReference>
<reference evidence="5 7" key="1">
    <citation type="submission" date="2015-03" db="EMBL/GenBank/DDBJ databases">
        <authorList>
            <person name="Murphy D."/>
        </authorList>
    </citation>
    <scope>NUCLEOTIDE SEQUENCE [LARGE SCALE GENOMIC DNA]</scope>
    <source>
        <strain evidence="5 7">BR165/97</strain>
    </source>
</reference>
<feature type="transmembrane region" description="Helical" evidence="3">
    <location>
        <begin position="137"/>
        <end position="158"/>
    </location>
</feature>
<dbReference type="GO" id="GO:0000160">
    <property type="term" value="P:phosphorelay signal transduction system"/>
    <property type="evidence" value="ECO:0007669"/>
    <property type="project" value="InterPro"/>
</dbReference>
<proteinExistence type="predicted"/>
<evidence type="ECO:0000256" key="3">
    <source>
        <dbReference type="SAM" id="Phobius"/>
    </source>
</evidence>
<dbReference type="Pfam" id="PF00486">
    <property type="entry name" value="Trans_reg_C"/>
    <property type="match status" value="1"/>
</dbReference>
<feature type="DNA-binding region" description="OmpR/PhoB-type" evidence="2">
    <location>
        <begin position="1"/>
        <end position="97"/>
    </location>
</feature>
<dbReference type="CDD" id="cd00383">
    <property type="entry name" value="trans_reg_C"/>
    <property type="match status" value="1"/>
</dbReference>
<protein>
    <submittedName>
        <fullName evidence="5">Putative regulatory membrane protein</fullName>
    </submittedName>
    <submittedName>
        <fullName evidence="6">Transcriptional regulator</fullName>
    </submittedName>
</protein>
<evidence type="ECO:0000256" key="1">
    <source>
        <dbReference type="ARBA" id="ARBA00023125"/>
    </source>
</evidence>
<dbReference type="InterPro" id="IPR036388">
    <property type="entry name" value="WH-like_DNA-bd_sf"/>
</dbReference>
<dbReference type="SUPFAM" id="SSF46894">
    <property type="entry name" value="C-terminal effector domain of the bipartite response regulators"/>
    <property type="match status" value="1"/>
</dbReference>
<accession>A0A0T9M9K8</accession>
<dbReference type="EMBL" id="CP046294">
    <property type="protein sequence ID" value="QGR70176.1"/>
    <property type="molecule type" value="Genomic_DNA"/>
</dbReference>
<dbReference type="KEGG" id="yin:CH53_2667"/>
<dbReference type="GO" id="GO:0006355">
    <property type="term" value="P:regulation of DNA-templated transcription"/>
    <property type="evidence" value="ECO:0007669"/>
    <property type="project" value="InterPro"/>
</dbReference>
<dbReference type="Proteomes" id="UP000038750">
    <property type="component" value="Unassembled WGS sequence"/>
</dbReference>
<organism evidence="5 7">
    <name type="scientific">Yersinia intermedia</name>
    <dbReference type="NCBI Taxonomy" id="631"/>
    <lineage>
        <taxon>Bacteria</taxon>
        <taxon>Pseudomonadati</taxon>
        <taxon>Pseudomonadota</taxon>
        <taxon>Gammaproteobacteria</taxon>
        <taxon>Enterobacterales</taxon>
        <taxon>Yersiniaceae</taxon>
        <taxon>Yersinia</taxon>
    </lineage>
</organism>
<keyword evidence="1 2" id="KW-0238">DNA-binding</keyword>
<feature type="domain" description="OmpR/PhoB-type" evidence="4">
    <location>
        <begin position="1"/>
        <end position="97"/>
    </location>
</feature>
<dbReference type="EMBL" id="CPZJ01000008">
    <property type="protein sequence ID" value="CNF82646.1"/>
    <property type="molecule type" value="Genomic_DNA"/>
</dbReference>
<keyword evidence="3" id="KW-0812">Transmembrane</keyword>
<dbReference type="Gene3D" id="1.10.10.10">
    <property type="entry name" value="Winged helix-like DNA-binding domain superfamily/Winged helix DNA-binding domain"/>
    <property type="match status" value="1"/>
</dbReference>
<reference evidence="6 8" key="2">
    <citation type="submission" date="2019-11" db="EMBL/GenBank/DDBJ databases">
        <title>FDA dAtabase for Regulatory Grade micrObial Sequences (FDA-ARGOS): Supporting development and validation of Infectious Disease Dx tests.</title>
        <authorList>
            <person name="Patel R."/>
            <person name="Rucinski S."/>
            <person name="Tallon L."/>
            <person name="Sadzewicz L."/>
            <person name="Vavikolanu K."/>
            <person name="Mehta A."/>
            <person name="Aluvathingal J."/>
            <person name="Nadendla S."/>
            <person name="Nandy P."/>
            <person name="Geyer C."/>
            <person name="Yan Y."/>
            <person name="Sichtig H."/>
        </authorList>
    </citation>
    <scope>NUCLEOTIDE SEQUENCE [LARGE SCALE GENOMIC DNA]</scope>
    <source>
        <strain evidence="6 8">FDAARGOS_729</strain>
    </source>
</reference>
<dbReference type="eggNOG" id="COG3710">
    <property type="taxonomic scope" value="Bacteria"/>
</dbReference>
<dbReference type="STRING" id="631.CH53_2667"/>